<gene>
    <name evidence="3" type="ORF">DCD74_05410</name>
</gene>
<dbReference type="OrthoDB" id="9793058at2"/>
<dbReference type="Pfam" id="PF01451">
    <property type="entry name" value="LMWPc"/>
    <property type="match status" value="1"/>
</dbReference>
<dbReference type="PANTHER" id="PTHR43428">
    <property type="entry name" value="ARSENATE REDUCTASE"/>
    <property type="match status" value="1"/>
</dbReference>
<proteinExistence type="predicted"/>
<name>A0A344J5A1_9GAMM</name>
<sequence>MKDRYNILFLCTGNSARSIMAEAVANHVSGGRLQAWSAGSHPSGQVQPLAIEVLEEAGIATDGLRSKSWDEFSAPGAPEMDIVITVCGKAAGETCPVWLGQPMTAHWGVDDPVGVEGDESARRKAFRDAMGILRHRIHLLLSLKPEALDQLALQTHLHAIGREGEVGEAVSG</sequence>
<keyword evidence="1" id="KW-0059">Arsenical resistance</keyword>
<dbReference type="SUPFAM" id="SSF52788">
    <property type="entry name" value="Phosphotyrosine protein phosphatases I"/>
    <property type="match status" value="1"/>
</dbReference>
<dbReference type="CDD" id="cd16345">
    <property type="entry name" value="LMWP_ArsC"/>
    <property type="match status" value="1"/>
</dbReference>
<keyword evidence="4" id="KW-1185">Reference proteome</keyword>
<accession>A0A344J5A1</accession>
<reference evidence="4" key="1">
    <citation type="submission" date="2018-05" db="EMBL/GenBank/DDBJ databases">
        <title>Luteimonas pekinense sp. nov., isolated from human Meibomian gland secretions, Beijing, China.</title>
        <authorList>
            <person name="Wen T."/>
            <person name="Bai H."/>
            <person name="Lv H."/>
        </authorList>
    </citation>
    <scope>NUCLEOTIDE SEQUENCE [LARGE SCALE GENOMIC DNA]</scope>
    <source>
        <strain evidence="4">83-4</strain>
    </source>
</reference>
<dbReference type="RefSeq" id="WP_112926424.1">
    <property type="nucleotide sequence ID" value="NZ_CP029556.1"/>
</dbReference>
<dbReference type="Proteomes" id="UP000251842">
    <property type="component" value="Chromosome"/>
</dbReference>
<dbReference type="InterPro" id="IPR036196">
    <property type="entry name" value="Ptyr_pPase_sf"/>
</dbReference>
<dbReference type="EMBL" id="CP029556">
    <property type="protein sequence ID" value="AXA84211.1"/>
    <property type="molecule type" value="Genomic_DNA"/>
</dbReference>
<dbReference type="Gene3D" id="3.40.50.2300">
    <property type="match status" value="1"/>
</dbReference>
<dbReference type="SMART" id="SM00226">
    <property type="entry name" value="LMWPc"/>
    <property type="match status" value="1"/>
</dbReference>
<dbReference type="InterPro" id="IPR023485">
    <property type="entry name" value="Ptyr_pPase"/>
</dbReference>
<dbReference type="PANTHER" id="PTHR43428:SF1">
    <property type="entry name" value="ARSENATE REDUCTASE"/>
    <property type="match status" value="1"/>
</dbReference>
<dbReference type="AlphaFoldDB" id="A0A344J5A1"/>
<feature type="domain" description="Phosphotyrosine protein phosphatase I" evidence="2">
    <location>
        <begin position="5"/>
        <end position="143"/>
    </location>
</feature>
<evidence type="ECO:0000313" key="3">
    <source>
        <dbReference type="EMBL" id="AXA84211.1"/>
    </source>
</evidence>
<evidence type="ECO:0000256" key="1">
    <source>
        <dbReference type="ARBA" id="ARBA00022849"/>
    </source>
</evidence>
<evidence type="ECO:0000313" key="4">
    <source>
        <dbReference type="Proteomes" id="UP000251842"/>
    </source>
</evidence>
<protein>
    <submittedName>
        <fullName evidence="3">Protein-tyrosine-phosphatase</fullName>
    </submittedName>
</protein>
<dbReference type="KEGG" id="lue:DCD74_05410"/>
<organism evidence="3 4">
    <name type="scientific">Solilutibacter oculi</name>
    <dbReference type="NCBI Taxonomy" id="2698682"/>
    <lineage>
        <taxon>Bacteria</taxon>
        <taxon>Pseudomonadati</taxon>
        <taxon>Pseudomonadota</taxon>
        <taxon>Gammaproteobacteria</taxon>
        <taxon>Lysobacterales</taxon>
        <taxon>Lysobacteraceae</taxon>
        <taxon>Solilutibacter</taxon>
    </lineage>
</organism>
<dbReference type="GO" id="GO:0046685">
    <property type="term" value="P:response to arsenic-containing substance"/>
    <property type="evidence" value="ECO:0007669"/>
    <property type="project" value="UniProtKB-KW"/>
</dbReference>
<evidence type="ECO:0000259" key="2">
    <source>
        <dbReference type="SMART" id="SM00226"/>
    </source>
</evidence>